<dbReference type="AlphaFoldDB" id="A0AA96JXZ7"/>
<dbReference type="InterPro" id="IPR006097">
    <property type="entry name" value="Glu/Leu/Phe/Val/Trp_DH_dimer"/>
</dbReference>
<evidence type="ECO:0000259" key="8">
    <source>
        <dbReference type="SMART" id="SM00839"/>
    </source>
</evidence>
<evidence type="ECO:0000313" key="10">
    <source>
        <dbReference type="Proteomes" id="UP001302494"/>
    </source>
</evidence>
<evidence type="ECO:0000256" key="1">
    <source>
        <dbReference type="ARBA" id="ARBA00006382"/>
    </source>
</evidence>
<feature type="binding site" evidence="5">
    <location>
        <position position="69"/>
    </location>
    <ligand>
        <name>substrate</name>
    </ligand>
</feature>
<dbReference type="RefSeq" id="WP_312748349.1">
    <property type="nucleotide sequence ID" value="NZ_CP116968.1"/>
</dbReference>
<dbReference type="GO" id="GO:0004352">
    <property type="term" value="F:glutamate dehydrogenase (NAD+) activity"/>
    <property type="evidence" value="ECO:0007669"/>
    <property type="project" value="TreeGrafter"/>
</dbReference>
<dbReference type="Proteomes" id="UP001302494">
    <property type="component" value="Chromosome"/>
</dbReference>
<gene>
    <name evidence="9" type="ORF">PQG83_07870</name>
</gene>
<feature type="binding site" evidence="5">
    <location>
        <position position="151"/>
    </location>
    <ligand>
        <name>NAD(+)</name>
        <dbReference type="ChEBI" id="CHEBI:57540"/>
    </ligand>
</feature>
<feature type="site" description="Important for catalysis" evidence="6">
    <location>
        <position position="115"/>
    </location>
</feature>
<evidence type="ECO:0000256" key="6">
    <source>
        <dbReference type="PIRSR" id="PIRSR000185-3"/>
    </source>
</evidence>
<feature type="binding site" evidence="5">
    <location>
        <position position="182"/>
    </location>
    <ligand>
        <name>NAD(+)</name>
        <dbReference type="ChEBI" id="CHEBI:57540"/>
    </ligand>
</feature>
<comment type="similarity">
    <text evidence="1 3 7">Belongs to the Glu/Leu/Phe/Val dehydrogenases family.</text>
</comment>
<dbReference type="PANTHER" id="PTHR11606">
    <property type="entry name" value="GLUTAMATE DEHYDROGENASE"/>
    <property type="match status" value="1"/>
</dbReference>
<dbReference type="InterPro" id="IPR006095">
    <property type="entry name" value="Glu/Leu/Phe/Val/Trp_DH"/>
</dbReference>
<dbReference type="InterPro" id="IPR046346">
    <property type="entry name" value="Aminoacid_DH-like_N_sf"/>
</dbReference>
<reference evidence="9 10" key="1">
    <citation type="submission" date="2023-01" db="EMBL/GenBank/DDBJ databases">
        <title>Cultivation and genomic characterization of new, ubiquitous marine nitrite-oxidizing bacteria from the Nitrospirales.</title>
        <authorList>
            <person name="Mueller A.J."/>
            <person name="Daebeler A."/>
            <person name="Herbold C.W."/>
            <person name="Kirkegaard R.H."/>
            <person name="Daims H."/>
        </authorList>
    </citation>
    <scope>NUCLEOTIDE SEQUENCE [LARGE SCALE GENOMIC DNA]</scope>
    <source>
        <strain evidence="9 10">DK</strain>
    </source>
</reference>
<dbReference type="PRINTS" id="PR00082">
    <property type="entry name" value="GLFDHDRGNASE"/>
</dbReference>
<protein>
    <recommendedName>
        <fullName evidence="3">Glutamate dehydrogenase</fullName>
    </recommendedName>
</protein>
<evidence type="ECO:0000256" key="7">
    <source>
        <dbReference type="RuleBase" id="RU004417"/>
    </source>
</evidence>
<dbReference type="InterPro" id="IPR014362">
    <property type="entry name" value="Glu_DH"/>
</dbReference>
<dbReference type="Gene3D" id="3.40.50.10860">
    <property type="entry name" value="Leucine Dehydrogenase, chain A, domain 1"/>
    <property type="match status" value="1"/>
</dbReference>
<dbReference type="Pfam" id="PF02812">
    <property type="entry name" value="ELFV_dehydrog_N"/>
    <property type="match status" value="1"/>
</dbReference>
<evidence type="ECO:0000313" key="9">
    <source>
        <dbReference type="EMBL" id="WNM63660.1"/>
    </source>
</evidence>
<evidence type="ECO:0000256" key="3">
    <source>
        <dbReference type="PIRNR" id="PIRNR000185"/>
    </source>
</evidence>
<dbReference type="EMBL" id="CP116968">
    <property type="protein sequence ID" value="WNM63660.1"/>
    <property type="molecule type" value="Genomic_DNA"/>
</dbReference>
<keyword evidence="5" id="KW-0520">NAD</keyword>
<keyword evidence="10" id="KW-1185">Reference proteome</keyword>
<dbReference type="Pfam" id="PF00208">
    <property type="entry name" value="ELFV_dehydrog"/>
    <property type="match status" value="1"/>
</dbReference>
<keyword evidence="5" id="KW-0547">Nucleotide-binding</keyword>
<evidence type="ECO:0000256" key="2">
    <source>
        <dbReference type="ARBA" id="ARBA00023002"/>
    </source>
</evidence>
<proteinExistence type="inferred from homology"/>
<feature type="domain" description="Glutamate/phenylalanine/leucine/valine/L-tryptophan dehydrogenase C-terminal" evidence="8">
    <location>
        <begin position="142"/>
        <end position="368"/>
    </location>
</feature>
<dbReference type="PIRSF" id="PIRSF000185">
    <property type="entry name" value="Glu_DH"/>
    <property type="match status" value="1"/>
</dbReference>
<evidence type="ECO:0000256" key="4">
    <source>
        <dbReference type="PIRSR" id="PIRSR000185-1"/>
    </source>
</evidence>
<accession>A0AA96JXZ7</accession>
<dbReference type="CDD" id="cd01076">
    <property type="entry name" value="NAD_bind_1_Glu_DH"/>
    <property type="match status" value="1"/>
</dbReference>
<keyword evidence="2 3" id="KW-0560">Oxidoreductase</keyword>
<name>A0AA96JXZ7_9BACT</name>
<dbReference type="KEGG" id="nneo:PQG83_07870"/>
<dbReference type="InterPro" id="IPR006096">
    <property type="entry name" value="Glu/Leu/Phe/Val/Trp_DH_C"/>
</dbReference>
<dbReference type="SUPFAM" id="SSF53223">
    <property type="entry name" value="Aminoacid dehydrogenase-like, N-terminal domain"/>
    <property type="match status" value="1"/>
</dbReference>
<dbReference type="InterPro" id="IPR036291">
    <property type="entry name" value="NAD(P)-bd_dom_sf"/>
</dbReference>
<feature type="active site" description="Proton donor" evidence="4">
    <location>
        <position position="81"/>
    </location>
</feature>
<dbReference type="SMART" id="SM00839">
    <property type="entry name" value="ELFV_dehydrog"/>
    <property type="match status" value="1"/>
</dbReference>
<dbReference type="InterPro" id="IPR033922">
    <property type="entry name" value="NAD_bind_Glu_DH"/>
</dbReference>
<dbReference type="Gene3D" id="3.40.50.720">
    <property type="entry name" value="NAD(P)-binding Rossmann-like Domain"/>
    <property type="match status" value="1"/>
</dbReference>
<evidence type="ECO:0000256" key="5">
    <source>
        <dbReference type="PIRSR" id="PIRSR000185-2"/>
    </source>
</evidence>
<dbReference type="PANTHER" id="PTHR11606:SF13">
    <property type="entry name" value="GLUTAMATE DEHYDROGENASE 1, MITOCHONDRIAL"/>
    <property type="match status" value="1"/>
</dbReference>
<organism evidence="9 10">
    <name type="scientific">Candidatus Nitrospira neomarina</name>
    <dbReference type="NCBI Taxonomy" id="3020899"/>
    <lineage>
        <taxon>Bacteria</taxon>
        <taxon>Pseudomonadati</taxon>
        <taxon>Nitrospirota</taxon>
        <taxon>Nitrospiria</taxon>
        <taxon>Nitrospirales</taxon>
        <taxon>Nitrospiraceae</taxon>
        <taxon>Nitrospira</taxon>
    </lineage>
</organism>
<dbReference type="GO" id="GO:0000166">
    <property type="term" value="F:nucleotide binding"/>
    <property type="evidence" value="ECO:0007669"/>
    <property type="project" value="UniProtKB-KW"/>
</dbReference>
<dbReference type="PROSITE" id="PS00074">
    <property type="entry name" value="GLFV_DEHYDROGENASE"/>
    <property type="match status" value="1"/>
</dbReference>
<dbReference type="SUPFAM" id="SSF51735">
    <property type="entry name" value="NAD(P)-binding Rossmann-fold domains"/>
    <property type="match status" value="1"/>
</dbReference>
<sequence>MKEACWSFEEYCDDLGPAKIVHLYDPASGLRGIVAIDNIACGPAIGGVRMAADVSTREVFRLARAMTFKNAAAGLPHGGGKAGILADPRTSEKARLIRAFAHAIRDLVEYIPGPDMGTDETCMGWIHDKIKRAVGLPRVLGGIPLDEIGATGFGLAECAEVAAASCGLTLKGATVAIEGFGNVGKHAATFLQDKGATLVAASDSRGTMYDPRGISVADLLQAKAESGSVLGYAGGRKLGQEEIFGLPCDILIPAARPDCIHLNNVDFIQAKLILQGANIPATPEAETRLQQRGILNIPDFIANAGGVICASVEYQGGNEAQAFQAISEKIRRNTEQVLMRSLKKKMEPRRAAMDLSRERVLKAMTFRSSE</sequence>
<dbReference type="GO" id="GO:0006538">
    <property type="term" value="P:L-glutamate catabolic process"/>
    <property type="evidence" value="ECO:0007669"/>
    <property type="project" value="TreeGrafter"/>
</dbReference>
<dbReference type="InterPro" id="IPR033524">
    <property type="entry name" value="Glu/Leu/Phe/Val_DH_AS"/>
</dbReference>